<dbReference type="Gene3D" id="3.80.10.10">
    <property type="entry name" value="Ribonuclease Inhibitor"/>
    <property type="match status" value="2"/>
</dbReference>
<feature type="domain" description="Disease resistance protein At4g27190-like leucine-rich repeats" evidence="2">
    <location>
        <begin position="391"/>
        <end position="544"/>
    </location>
</feature>
<sequence length="653" mass="74476">MCGLKVMDLTGMCFSHLPSSITLLTNLQTLCLDHCVLEDIAVVGELKNLKVLSLVSSDIKQLPHAIGQLTQLQLLDLQNCSKLEFIPPNIITSSKQLEVLKMSNNCCWWEAEIANSKGINASITELNCLPRLNTLEIWIRDPSVVMLTDLLFIKYLERYKILMGDVWNWSDEYKTSRTLKLKLNMSLSLVQGIKKLLERVEDLHLDELSNVKNVIYELNGEGFPSLKHLLIQNNDKIEYIVNSMDQQLFHPGDAFPILESLIIHDLIKLEKICIGQLSVKSFGKLQVIKVKSCHKLKNLFAFSTVSCFSRLLEIEVSKCNFMQEIVISGREESSIDNTDSQKMEFHQLHSLTLRNLPSLIGFHHDDKTFHTANEYDTYMTLFCEKALFPNLETLVISYMDNLKTIWSVEDVSPNSFGKLKSLNIKCSQKLLTIVPSNMLRKLQNLETLTVGDCSSLNDIFRIDARDESEIHGKVDIRLKNLSLEKLSELKHIWNKDPQGVFNYQMLKAVQVIGCDQFRNIFPASIVKCQELQSPGLKRLDVANCQKLELRGTESSNSRDTDRQDVEIKQPLTIVEKVMPNLEFLALGSKDTIWLLNGQSFSPASNFRKLEHLAFPSFPNEHELAYGSLKERVPCGRPMTIQEQHIMGKNTIYN</sequence>
<keyword evidence="1" id="KW-0611">Plant defense</keyword>
<dbReference type="KEGG" id="qsa:O6P43_032610"/>
<dbReference type="InterPro" id="IPR057135">
    <property type="entry name" value="At4g27190-like_LRR"/>
</dbReference>
<dbReference type="PANTHER" id="PTHR33463">
    <property type="entry name" value="NB-ARC DOMAIN-CONTAINING PROTEIN-RELATED"/>
    <property type="match status" value="1"/>
</dbReference>
<reference evidence="3" key="1">
    <citation type="journal article" date="2023" name="Science">
        <title>Elucidation of the pathway for biosynthesis of saponin adjuvants from the soapbark tree.</title>
        <authorList>
            <person name="Reed J."/>
            <person name="Orme A."/>
            <person name="El-Demerdash A."/>
            <person name="Owen C."/>
            <person name="Martin L.B.B."/>
            <person name="Misra R.C."/>
            <person name="Kikuchi S."/>
            <person name="Rejzek M."/>
            <person name="Martin A.C."/>
            <person name="Harkess A."/>
            <person name="Leebens-Mack J."/>
            <person name="Louveau T."/>
            <person name="Stephenson M.J."/>
            <person name="Osbourn A."/>
        </authorList>
    </citation>
    <scope>NUCLEOTIDE SEQUENCE</scope>
    <source>
        <strain evidence="3">S10</strain>
    </source>
</reference>
<organism evidence="3 4">
    <name type="scientific">Quillaja saponaria</name>
    <name type="common">Soap bark tree</name>
    <dbReference type="NCBI Taxonomy" id="32244"/>
    <lineage>
        <taxon>Eukaryota</taxon>
        <taxon>Viridiplantae</taxon>
        <taxon>Streptophyta</taxon>
        <taxon>Embryophyta</taxon>
        <taxon>Tracheophyta</taxon>
        <taxon>Spermatophyta</taxon>
        <taxon>Magnoliopsida</taxon>
        <taxon>eudicotyledons</taxon>
        <taxon>Gunneridae</taxon>
        <taxon>Pentapetalae</taxon>
        <taxon>rosids</taxon>
        <taxon>fabids</taxon>
        <taxon>Fabales</taxon>
        <taxon>Quillajaceae</taxon>
        <taxon>Quillaja</taxon>
    </lineage>
</organism>
<dbReference type="PANTHER" id="PTHR33463:SF198">
    <property type="entry name" value="RPP4C3"/>
    <property type="match status" value="1"/>
</dbReference>
<dbReference type="SUPFAM" id="SSF52047">
    <property type="entry name" value="RNI-like"/>
    <property type="match status" value="1"/>
</dbReference>
<dbReference type="SUPFAM" id="SSF52058">
    <property type="entry name" value="L domain-like"/>
    <property type="match status" value="1"/>
</dbReference>
<feature type="domain" description="Disease resistance protein At4g27190-like leucine-rich repeats" evidence="2">
    <location>
        <begin position="263"/>
        <end position="360"/>
    </location>
</feature>
<comment type="caution">
    <text evidence="3">The sequence shown here is derived from an EMBL/GenBank/DDBJ whole genome shotgun (WGS) entry which is preliminary data.</text>
</comment>
<dbReference type="EMBL" id="JARAOO010000014">
    <property type="protein sequence ID" value="KAJ7943005.1"/>
    <property type="molecule type" value="Genomic_DNA"/>
</dbReference>
<evidence type="ECO:0000313" key="3">
    <source>
        <dbReference type="EMBL" id="KAJ7943005.1"/>
    </source>
</evidence>
<dbReference type="Pfam" id="PF23247">
    <property type="entry name" value="LRR_RPS2"/>
    <property type="match status" value="2"/>
</dbReference>
<dbReference type="InterPro" id="IPR032675">
    <property type="entry name" value="LRR_dom_sf"/>
</dbReference>
<evidence type="ECO:0000256" key="1">
    <source>
        <dbReference type="ARBA" id="ARBA00022821"/>
    </source>
</evidence>
<evidence type="ECO:0000313" key="4">
    <source>
        <dbReference type="Proteomes" id="UP001163823"/>
    </source>
</evidence>
<dbReference type="AlphaFoldDB" id="A0AAD7P5X3"/>
<keyword evidence="4" id="KW-1185">Reference proteome</keyword>
<evidence type="ECO:0000259" key="2">
    <source>
        <dbReference type="Pfam" id="PF23247"/>
    </source>
</evidence>
<name>A0AAD7P5X3_QUISA</name>
<dbReference type="Proteomes" id="UP001163823">
    <property type="component" value="Chromosome 14"/>
</dbReference>
<proteinExistence type="predicted"/>
<dbReference type="InterPro" id="IPR050905">
    <property type="entry name" value="Plant_NBS-LRR"/>
</dbReference>
<gene>
    <name evidence="3" type="ORF">O6P43_032610</name>
</gene>
<accession>A0AAD7P5X3</accession>
<protein>
    <submittedName>
        <fullName evidence="3">Disease resistance protein</fullName>
    </submittedName>
</protein>